<organism evidence="1 2">
    <name type="scientific">Papaver atlanticum</name>
    <dbReference type="NCBI Taxonomy" id="357466"/>
    <lineage>
        <taxon>Eukaryota</taxon>
        <taxon>Viridiplantae</taxon>
        <taxon>Streptophyta</taxon>
        <taxon>Embryophyta</taxon>
        <taxon>Tracheophyta</taxon>
        <taxon>Spermatophyta</taxon>
        <taxon>Magnoliopsida</taxon>
        <taxon>Ranunculales</taxon>
        <taxon>Papaveraceae</taxon>
        <taxon>Papaveroideae</taxon>
        <taxon>Papaver</taxon>
    </lineage>
</organism>
<name>A0AAD4SCY1_9MAGN</name>
<accession>A0AAD4SCY1</accession>
<feature type="non-terminal residue" evidence="1">
    <location>
        <position position="1"/>
    </location>
</feature>
<protein>
    <submittedName>
        <fullName evidence="1">Uncharacterized protein</fullName>
    </submittedName>
</protein>
<dbReference type="Proteomes" id="UP001202328">
    <property type="component" value="Unassembled WGS sequence"/>
</dbReference>
<dbReference type="EMBL" id="JAJJMB010012081">
    <property type="protein sequence ID" value="KAI3890989.1"/>
    <property type="molecule type" value="Genomic_DNA"/>
</dbReference>
<comment type="caution">
    <text evidence="1">The sequence shown here is derived from an EMBL/GenBank/DDBJ whole genome shotgun (WGS) entry which is preliminary data.</text>
</comment>
<evidence type="ECO:0000313" key="2">
    <source>
        <dbReference type="Proteomes" id="UP001202328"/>
    </source>
</evidence>
<evidence type="ECO:0000313" key="1">
    <source>
        <dbReference type="EMBL" id="KAI3890989.1"/>
    </source>
</evidence>
<reference evidence="1" key="1">
    <citation type="submission" date="2022-04" db="EMBL/GenBank/DDBJ databases">
        <title>A functionally conserved STORR gene fusion in Papaver species that diverged 16.8 million years ago.</title>
        <authorList>
            <person name="Catania T."/>
        </authorList>
    </citation>
    <scope>NUCLEOTIDE SEQUENCE</scope>
    <source>
        <strain evidence="1">S-188037</strain>
    </source>
</reference>
<dbReference type="AlphaFoldDB" id="A0AAD4SCY1"/>
<proteinExistence type="predicted"/>
<keyword evidence="2" id="KW-1185">Reference proteome</keyword>
<gene>
    <name evidence="1" type="ORF">MKW98_007294</name>
</gene>
<sequence>MGVHSTLFWLQFLSPGFTVWKDKSQIRLKTLRGYFLFSLQFFKSCIFLRMGSLVGNKEVKSETFKLNIEG</sequence>